<dbReference type="PANTHER" id="PTHR33112:SF16">
    <property type="entry name" value="HETEROKARYON INCOMPATIBILITY DOMAIN-CONTAINING PROTEIN"/>
    <property type="match status" value="1"/>
</dbReference>
<dbReference type="PANTHER" id="PTHR33112">
    <property type="entry name" value="DOMAIN PROTEIN, PUTATIVE-RELATED"/>
    <property type="match status" value="1"/>
</dbReference>
<reference evidence="2" key="2">
    <citation type="submission" date="2023-05" db="EMBL/GenBank/DDBJ databases">
        <authorList>
            <consortium name="Lawrence Berkeley National Laboratory"/>
            <person name="Steindorff A."/>
            <person name="Hensen N."/>
            <person name="Bonometti L."/>
            <person name="Westerberg I."/>
            <person name="Brannstrom I.O."/>
            <person name="Guillou S."/>
            <person name="Cros-Aarteil S."/>
            <person name="Calhoun S."/>
            <person name="Haridas S."/>
            <person name="Kuo A."/>
            <person name="Mondo S."/>
            <person name="Pangilinan J."/>
            <person name="Riley R."/>
            <person name="Labutti K."/>
            <person name="Andreopoulos B."/>
            <person name="Lipzen A."/>
            <person name="Chen C."/>
            <person name="Yanf M."/>
            <person name="Daum C."/>
            <person name="Ng V."/>
            <person name="Clum A."/>
            <person name="Ohm R."/>
            <person name="Martin F."/>
            <person name="Silar P."/>
            <person name="Natvig D."/>
            <person name="Lalanne C."/>
            <person name="Gautier V."/>
            <person name="Ament-Velasquez S.L."/>
            <person name="Kruys A."/>
            <person name="Hutchinson M.I."/>
            <person name="Powell A.J."/>
            <person name="Barry K."/>
            <person name="Miller A.N."/>
            <person name="Grigoriev I.V."/>
            <person name="Debuchy R."/>
            <person name="Gladieux P."/>
            <person name="Thoren M.H."/>
            <person name="Johannesson H."/>
        </authorList>
    </citation>
    <scope>NUCLEOTIDE SEQUENCE</scope>
    <source>
        <strain evidence="2">PSN293</strain>
    </source>
</reference>
<keyword evidence="3" id="KW-1185">Reference proteome</keyword>
<comment type="caution">
    <text evidence="2">The sequence shown here is derived from an EMBL/GenBank/DDBJ whole genome shotgun (WGS) entry which is preliminary data.</text>
</comment>
<reference evidence="2" key="1">
    <citation type="journal article" date="2023" name="Mol. Phylogenet. Evol.">
        <title>Genome-scale phylogeny and comparative genomics of the fungal order Sordariales.</title>
        <authorList>
            <person name="Hensen N."/>
            <person name="Bonometti L."/>
            <person name="Westerberg I."/>
            <person name="Brannstrom I.O."/>
            <person name="Guillou S."/>
            <person name="Cros-Aarteil S."/>
            <person name="Calhoun S."/>
            <person name="Haridas S."/>
            <person name="Kuo A."/>
            <person name="Mondo S."/>
            <person name="Pangilinan J."/>
            <person name="Riley R."/>
            <person name="LaButti K."/>
            <person name="Andreopoulos B."/>
            <person name="Lipzen A."/>
            <person name="Chen C."/>
            <person name="Yan M."/>
            <person name="Daum C."/>
            <person name="Ng V."/>
            <person name="Clum A."/>
            <person name="Steindorff A."/>
            <person name="Ohm R.A."/>
            <person name="Martin F."/>
            <person name="Silar P."/>
            <person name="Natvig D.O."/>
            <person name="Lalanne C."/>
            <person name="Gautier V."/>
            <person name="Ament-Velasquez S.L."/>
            <person name="Kruys A."/>
            <person name="Hutchinson M.I."/>
            <person name="Powell A.J."/>
            <person name="Barry K."/>
            <person name="Miller A.N."/>
            <person name="Grigoriev I.V."/>
            <person name="Debuchy R."/>
            <person name="Gladieux P."/>
            <person name="Hiltunen Thoren M."/>
            <person name="Johannesson H."/>
        </authorList>
    </citation>
    <scope>NUCLEOTIDE SEQUENCE</scope>
    <source>
        <strain evidence="2">PSN293</strain>
    </source>
</reference>
<name>A0AAN6XT90_9PEZI</name>
<dbReference type="AlphaFoldDB" id="A0AAN6XT90"/>
<feature type="non-terminal residue" evidence="2">
    <location>
        <position position="424"/>
    </location>
</feature>
<dbReference type="EMBL" id="MU858403">
    <property type="protein sequence ID" value="KAK4206479.1"/>
    <property type="molecule type" value="Genomic_DNA"/>
</dbReference>
<dbReference type="InterPro" id="IPR010730">
    <property type="entry name" value="HET"/>
</dbReference>
<dbReference type="Proteomes" id="UP001301769">
    <property type="component" value="Unassembled WGS sequence"/>
</dbReference>
<accession>A0AAN6XT90</accession>
<gene>
    <name evidence="2" type="ORF">QBC37DRAFT_356850</name>
</gene>
<feature type="domain" description="Heterokaryon incompatibility" evidence="1">
    <location>
        <begin position="291"/>
        <end position="385"/>
    </location>
</feature>
<evidence type="ECO:0000313" key="2">
    <source>
        <dbReference type="EMBL" id="KAK4206479.1"/>
    </source>
</evidence>
<dbReference type="Pfam" id="PF06985">
    <property type="entry name" value="HET"/>
    <property type="match status" value="1"/>
</dbReference>
<evidence type="ECO:0000259" key="1">
    <source>
        <dbReference type="Pfam" id="PF06985"/>
    </source>
</evidence>
<evidence type="ECO:0000313" key="3">
    <source>
        <dbReference type="Proteomes" id="UP001301769"/>
    </source>
</evidence>
<proteinExistence type="predicted"/>
<sequence length="424" mass="46903">MLSRHHLPQPIRSYEPVSARHIEPERGICDRCAHDVFNSSLRLSLVNNRNTESVKHSYSSLALDVYASVLSGCRWCSTIGNAVLTCSELDCWMEDGDESESADGFDANMHLNGDVEDVQMPSPGKVVHLADEGMAEEDPSDATSSSESPGPHTIHLLDCTAKLDITIEFLKWRDSSVFNVVKVTAGVTTGGEDKCPIREMIGENAVAMTLEVMCTDTMDGIAVVPQRWDMVSAASFDKWMPRARAWLQICEEHHTSCATSGAFQPTRLIDLRDPRHPRLVIRSSSIKPVPYIALSYVWGRKQEYVLTQASLAEMLTGLDLTRLPRTLLDAIEATHHLGFEYLWIDAFCIIQDSPEDKARELPLMADTYRESSLCIVVASAAAAGDGFLKPPAPPRFFVDPFEVKVGDFDEPLALTFGYRAPVTA</sequence>
<protein>
    <submittedName>
        <fullName evidence="2">Heterokaryon incompatibility protein-domain-containing protein</fullName>
    </submittedName>
</protein>
<organism evidence="2 3">
    <name type="scientific">Rhypophila decipiens</name>
    <dbReference type="NCBI Taxonomy" id="261697"/>
    <lineage>
        <taxon>Eukaryota</taxon>
        <taxon>Fungi</taxon>
        <taxon>Dikarya</taxon>
        <taxon>Ascomycota</taxon>
        <taxon>Pezizomycotina</taxon>
        <taxon>Sordariomycetes</taxon>
        <taxon>Sordariomycetidae</taxon>
        <taxon>Sordariales</taxon>
        <taxon>Naviculisporaceae</taxon>
        <taxon>Rhypophila</taxon>
    </lineage>
</organism>